<dbReference type="OrthoDB" id="420169at2759"/>
<gene>
    <name evidence="1" type="primary">zf(cchc)8</name>
</gene>
<proteinExistence type="predicted"/>
<organism evidence="1">
    <name type="scientific">Lepeophtheirus salmonis</name>
    <name type="common">Salmon louse</name>
    <name type="synonym">Caligus salmonis</name>
    <dbReference type="NCBI Taxonomy" id="72036"/>
    <lineage>
        <taxon>Eukaryota</taxon>
        <taxon>Metazoa</taxon>
        <taxon>Ecdysozoa</taxon>
        <taxon>Arthropoda</taxon>
        <taxon>Crustacea</taxon>
        <taxon>Multicrustacea</taxon>
        <taxon>Hexanauplia</taxon>
        <taxon>Copepoda</taxon>
        <taxon>Siphonostomatoida</taxon>
        <taxon>Caligidae</taxon>
        <taxon>Lepeophtheirus</taxon>
    </lineage>
</organism>
<accession>A0A0K2TYG4</accession>
<sequence length="181" mass="20552">MFNNQRRSTKGSTTPSWLINPGKVNLRRYVRYSKNDPLVDEVDLVTSNPEYATIRLSGGQEKMVSLIDFAPAPQNLVVDTNNENNENERDLSPTPVTEELREVGSTNETQVKCLPNVGKESLHMHSETPKIYKGLTTIHTFFTVLLVRKSSQPHNEISDIMEPEVGEFSLFSKEQKGIFHY</sequence>
<evidence type="ECO:0000313" key="1">
    <source>
        <dbReference type="EMBL" id="CDW30396.1"/>
    </source>
</evidence>
<dbReference type="EMBL" id="HACA01013035">
    <property type="protein sequence ID" value="CDW30396.1"/>
    <property type="molecule type" value="Transcribed_RNA"/>
</dbReference>
<dbReference type="AlphaFoldDB" id="A0A0K2TYG4"/>
<name>A0A0K2TYG4_LEPSM</name>
<protein>
    <submittedName>
        <fullName evidence="1">Zinc finger (CCHC)8 [Ciona intestinalis]</fullName>
    </submittedName>
</protein>
<reference evidence="1" key="1">
    <citation type="submission" date="2014-05" db="EMBL/GenBank/DDBJ databases">
        <authorList>
            <person name="Chronopoulou M."/>
        </authorList>
    </citation>
    <scope>NUCLEOTIDE SEQUENCE</scope>
    <source>
        <tissue evidence="1">Whole organism</tissue>
    </source>
</reference>